<proteinExistence type="predicted"/>
<evidence type="ECO:0000313" key="1">
    <source>
        <dbReference type="EMBL" id="RAK24090.1"/>
    </source>
</evidence>
<dbReference type="Proteomes" id="UP000249165">
    <property type="component" value="Unassembled WGS sequence"/>
</dbReference>
<keyword evidence="2" id="KW-1185">Reference proteome</keyword>
<name>A0A327YSZ8_9RHOB</name>
<dbReference type="RefSeq" id="WP_111549504.1">
    <property type="nucleotide sequence ID" value="NZ_LIQE01000057.1"/>
</dbReference>
<reference evidence="1 2" key="1">
    <citation type="submission" date="2018-06" db="EMBL/GenBank/DDBJ databases">
        <title>Genomic Encyclopedia of Archaeal and Bacterial Type Strains, Phase II (KMG-II): from individual species to whole genera.</title>
        <authorList>
            <person name="Goeker M."/>
        </authorList>
    </citation>
    <scope>NUCLEOTIDE SEQUENCE [LARGE SCALE GENOMIC DNA]</scope>
    <source>
        <strain evidence="1 2">DSM 22011</strain>
    </source>
</reference>
<gene>
    <name evidence="1" type="ORF">ATI53_1001197</name>
</gene>
<dbReference type="EMBL" id="QLMG01000001">
    <property type="protein sequence ID" value="RAK24090.1"/>
    <property type="molecule type" value="Genomic_DNA"/>
</dbReference>
<comment type="caution">
    <text evidence="1">The sequence shown here is derived from an EMBL/GenBank/DDBJ whole genome shotgun (WGS) entry which is preliminary data.</text>
</comment>
<protein>
    <submittedName>
        <fullName evidence="1">Uncharacterized protein</fullName>
    </submittedName>
</protein>
<evidence type="ECO:0000313" key="2">
    <source>
        <dbReference type="Proteomes" id="UP000249165"/>
    </source>
</evidence>
<dbReference type="AlphaFoldDB" id="A0A327YSZ8"/>
<organism evidence="1 2">
    <name type="scientific">Salipiger aestuarii</name>
    <dbReference type="NCBI Taxonomy" id="568098"/>
    <lineage>
        <taxon>Bacteria</taxon>
        <taxon>Pseudomonadati</taxon>
        <taxon>Pseudomonadota</taxon>
        <taxon>Alphaproteobacteria</taxon>
        <taxon>Rhodobacterales</taxon>
        <taxon>Roseobacteraceae</taxon>
        <taxon>Salipiger</taxon>
    </lineage>
</organism>
<dbReference type="OrthoDB" id="9997018at2"/>
<sequence>MEYGSKRLIILAEISRNPFRSAPEIAAAVNCSEMYVRSVASRRGVVYGRHLIEVAQSGNLVWLQREADRLGVSVPDLINLIVTDARLDAEEAA</sequence>
<accession>A0A327YSZ8</accession>